<protein>
    <submittedName>
        <fullName evidence="1">Uncharacterized protein</fullName>
    </submittedName>
</protein>
<reference evidence="2" key="1">
    <citation type="submission" date="2016-10" db="EMBL/GenBank/DDBJ databases">
        <authorList>
            <person name="Varghese N."/>
            <person name="Submissions S."/>
        </authorList>
    </citation>
    <scope>NUCLEOTIDE SEQUENCE [LARGE SCALE GENOMIC DNA]</scope>
    <source>
        <strain evidence="2">CGMCC 1.10118</strain>
    </source>
</reference>
<organism evidence="1 2">
    <name type="scientific">Halobellus clavatus</name>
    <dbReference type="NCBI Taxonomy" id="660517"/>
    <lineage>
        <taxon>Archaea</taxon>
        <taxon>Methanobacteriati</taxon>
        <taxon>Methanobacteriota</taxon>
        <taxon>Stenosarchaea group</taxon>
        <taxon>Halobacteria</taxon>
        <taxon>Halobacteriales</taxon>
        <taxon>Haloferacaceae</taxon>
        <taxon>Halobellus</taxon>
    </lineage>
</organism>
<dbReference type="AlphaFoldDB" id="A0A1H3KBJ9"/>
<evidence type="ECO:0000313" key="1">
    <source>
        <dbReference type="EMBL" id="SDY49597.1"/>
    </source>
</evidence>
<dbReference type="Proteomes" id="UP000199170">
    <property type="component" value="Unassembled WGS sequence"/>
</dbReference>
<dbReference type="STRING" id="660517.SAMN04487946_11846"/>
<keyword evidence="2" id="KW-1185">Reference proteome</keyword>
<dbReference type="RefSeq" id="WP_139175885.1">
    <property type="nucleotide sequence ID" value="NZ_FNPB01000018.1"/>
</dbReference>
<gene>
    <name evidence="1" type="ORF">SAMN04487946_11846</name>
</gene>
<proteinExistence type="predicted"/>
<accession>A0A1H3KBJ9</accession>
<name>A0A1H3KBJ9_9EURY</name>
<dbReference type="OrthoDB" id="346400at2157"/>
<sequence>MAKPIPTLLVAGLLLVATVTFGASAFTAATVDRSADVNVATDSSGLLALTDGNSGNLVFQDGSTEQLSIDFTNGTATGANVNATFELGDPANPTTSNAFKITNQDNEQHQINVKYTGATTNTEENLNFSIYDSNGLVDSVTEEGTTASFTAPATKTFYVVVTVDTGGGAGTADLTSASDLSGELSFTIDDVDNGGANSDGS</sequence>
<evidence type="ECO:0000313" key="2">
    <source>
        <dbReference type="Proteomes" id="UP000199170"/>
    </source>
</evidence>
<dbReference type="EMBL" id="FNPB01000018">
    <property type="protein sequence ID" value="SDY49597.1"/>
    <property type="molecule type" value="Genomic_DNA"/>
</dbReference>